<dbReference type="GO" id="GO:0019684">
    <property type="term" value="P:photosynthesis, light reaction"/>
    <property type="evidence" value="ECO:0007669"/>
    <property type="project" value="InterPro"/>
</dbReference>
<sequence>MAIENTDENRLLEELDRSDYEIAEGEPDVQGWHIKDTRGSKIGKVHDLLFNPATRKVRYLIADLEARVFGVQNRKVLIPIGLAELHLTDDEVYLPAITIAQLAAAPDYIRESFKPEDEITVRNAFADDIDIQQSWDEQTFYEHDHYNERNFYGRRFMGRHE</sequence>
<accession>A0A521FDK7</accession>
<organism evidence="2 3">
    <name type="scientific">Pedobacter westerhofensis</name>
    <dbReference type="NCBI Taxonomy" id="425512"/>
    <lineage>
        <taxon>Bacteria</taxon>
        <taxon>Pseudomonadati</taxon>
        <taxon>Bacteroidota</taxon>
        <taxon>Sphingobacteriia</taxon>
        <taxon>Sphingobacteriales</taxon>
        <taxon>Sphingobacteriaceae</taxon>
        <taxon>Pedobacter</taxon>
    </lineage>
</organism>
<dbReference type="InterPro" id="IPR027275">
    <property type="entry name" value="PRC-brl_dom"/>
</dbReference>
<proteinExistence type="predicted"/>
<feature type="domain" description="PRC-barrel" evidence="1">
    <location>
        <begin position="28"/>
        <end position="97"/>
    </location>
</feature>
<dbReference type="EMBL" id="FXTN01000011">
    <property type="protein sequence ID" value="SMO94084.1"/>
    <property type="molecule type" value="Genomic_DNA"/>
</dbReference>
<dbReference type="Pfam" id="PF05239">
    <property type="entry name" value="PRC"/>
    <property type="match status" value="1"/>
</dbReference>
<evidence type="ECO:0000259" key="1">
    <source>
        <dbReference type="Pfam" id="PF05239"/>
    </source>
</evidence>
<dbReference type="InterPro" id="IPR014747">
    <property type="entry name" value="Bac_photo_RC_H_C"/>
</dbReference>
<dbReference type="OrthoDB" id="1422173at2"/>
<dbReference type="GO" id="GO:0030077">
    <property type="term" value="C:plasma membrane light-harvesting complex"/>
    <property type="evidence" value="ECO:0007669"/>
    <property type="project" value="InterPro"/>
</dbReference>
<gene>
    <name evidence="2" type="ORF">SAMN06265348_111146</name>
</gene>
<dbReference type="InterPro" id="IPR011033">
    <property type="entry name" value="PRC_barrel-like_sf"/>
</dbReference>
<dbReference type="Proteomes" id="UP000320300">
    <property type="component" value="Unassembled WGS sequence"/>
</dbReference>
<evidence type="ECO:0000313" key="3">
    <source>
        <dbReference type="Proteomes" id="UP000320300"/>
    </source>
</evidence>
<reference evidence="2 3" key="1">
    <citation type="submission" date="2017-05" db="EMBL/GenBank/DDBJ databases">
        <authorList>
            <person name="Varghese N."/>
            <person name="Submissions S."/>
        </authorList>
    </citation>
    <scope>NUCLEOTIDE SEQUENCE [LARGE SCALE GENOMIC DNA]</scope>
    <source>
        <strain evidence="2 3">DSM 19036</strain>
    </source>
</reference>
<protein>
    <submittedName>
        <fullName evidence="2">PRC-barrel domain-containing protein</fullName>
    </submittedName>
</protein>
<dbReference type="SUPFAM" id="SSF50346">
    <property type="entry name" value="PRC-barrel domain"/>
    <property type="match status" value="1"/>
</dbReference>
<name>A0A521FDK7_9SPHI</name>
<dbReference type="Gene3D" id="3.90.50.10">
    <property type="entry name" value="Photosynthetic Reaction Center, subunit H, domain 2"/>
    <property type="match status" value="1"/>
</dbReference>
<dbReference type="RefSeq" id="WP_142530119.1">
    <property type="nucleotide sequence ID" value="NZ_CBCSJO010000001.1"/>
</dbReference>
<dbReference type="AlphaFoldDB" id="A0A521FDK7"/>
<evidence type="ECO:0000313" key="2">
    <source>
        <dbReference type="EMBL" id="SMO94084.1"/>
    </source>
</evidence>
<keyword evidence="3" id="KW-1185">Reference proteome</keyword>